<evidence type="ECO:0000313" key="3">
    <source>
        <dbReference type="Proteomes" id="UP001596137"/>
    </source>
</evidence>
<name>A0ABW1NCB5_9ACTN</name>
<gene>
    <name evidence="2" type="ORF">ACFP1K_07245</name>
</gene>
<evidence type="ECO:0000256" key="1">
    <source>
        <dbReference type="SAM" id="MobiDB-lite"/>
    </source>
</evidence>
<proteinExistence type="predicted"/>
<dbReference type="RefSeq" id="WP_380748276.1">
    <property type="nucleotide sequence ID" value="NZ_JBHSRF010000007.1"/>
</dbReference>
<dbReference type="EMBL" id="JBHSRF010000007">
    <property type="protein sequence ID" value="MFC6080950.1"/>
    <property type="molecule type" value="Genomic_DNA"/>
</dbReference>
<organism evidence="2 3">
    <name type="scientific">Sphaerisporangium aureirubrum</name>
    <dbReference type="NCBI Taxonomy" id="1544736"/>
    <lineage>
        <taxon>Bacteria</taxon>
        <taxon>Bacillati</taxon>
        <taxon>Actinomycetota</taxon>
        <taxon>Actinomycetes</taxon>
        <taxon>Streptosporangiales</taxon>
        <taxon>Streptosporangiaceae</taxon>
        <taxon>Sphaerisporangium</taxon>
    </lineage>
</organism>
<feature type="region of interest" description="Disordered" evidence="1">
    <location>
        <begin position="91"/>
        <end position="118"/>
    </location>
</feature>
<protein>
    <submittedName>
        <fullName evidence="2">Uncharacterized protein</fullName>
    </submittedName>
</protein>
<sequence length="118" mass="12979">MEAPLNGKLVFWYDTHNRGQPGNVASLELEGTPWHAEFLDWARGSGIDVDLASAVKVHEVDGKLFATVTMYETDAQGRKVLDGQNDFRKRTETLVLSSRPPAPLSREDLERAAVGAEG</sequence>
<reference evidence="3" key="1">
    <citation type="journal article" date="2019" name="Int. J. Syst. Evol. Microbiol.">
        <title>The Global Catalogue of Microorganisms (GCM) 10K type strain sequencing project: providing services to taxonomists for standard genome sequencing and annotation.</title>
        <authorList>
            <consortium name="The Broad Institute Genomics Platform"/>
            <consortium name="The Broad Institute Genome Sequencing Center for Infectious Disease"/>
            <person name="Wu L."/>
            <person name="Ma J."/>
        </authorList>
    </citation>
    <scope>NUCLEOTIDE SEQUENCE [LARGE SCALE GENOMIC DNA]</scope>
    <source>
        <strain evidence="3">JCM 30346</strain>
    </source>
</reference>
<accession>A0ABW1NCB5</accession>
<evidence type="ECO:0000313" key="2">
    <source>
        <dbReference type="EMBL" id="MFC6080950.1"/>
    </source>
</evidence>
<comment type="caution">
    <text evidence="2">The sequence shown here is derived from an EMBL/GenBank/DDBJ whole genome shotgun (WGS) entry which is preliminary data.</text>
</comment>
<dbReference type="Proteomes" id="UP001596137">
    <property type="component" value="Unassembled WGS sequence"/>
</dbReference>
<keyword evidence="3" id="KW-1185">Reference proteome</keyword>